<dbReference type="InterPro" id="IPR050300">
    <property type="entry name" value="GDXG_lipolytic_enzyme"/>
</dbReference>
<reference evidence="3 4" key="1">
    <citation type="submission" date="2020-08" db="EMBL/GenBank/DDBJ databases">
        <title>Streptomyces sp. PSKA01 genome sequencing and assembly.</title>
        <authorList>
            <person name="Mandal S."/>
            <person name="Maiti P.K."/>
            <person name="Das P."/>
        </authorList>
    </citation>
    <scope>NUCLEOTIDE SEQUENCE [LARGE SCALE GENOMIC DNA]</scope>
    <source>
        <strain evidence="3 4">PSKA01</strain>
    </source>
</reference>
<evidence type="ECO:0000313" key="3">
    <source>
        <dbReference type="EMBL" id="MBC2901583.1"/>
    </source>
</evidence>
<proteinExistence type="predicted"/>
<evidence type="ECO:0000256" key="1">
    <source>
        <dbReference type="ARBA" id="ARBA00022801"/>
    </source>
</evidence>
<gene>
    <name evidence="3" type="ORF">H4N64_08185</name>
</gene>
<sequence>MLDRSQLIPLAQDLVARGYAVWNIDYRGLGEDGGGWPGTLEDAAAAVDVLAGLAAGDLPGGQTAADSARGRLDLDRVVTIGHSAGGQLALWLASRPGLPAAAPGSGGRGVPLAAAVALAGVLDLRAADADELGARFGDPSVPPPARAPAPARPELAPTLASLTAHGATAALLDGRADDLPDRYALASPLERLPLGVPQLVVHGDADTGVPPDQSRTYLTAALERGDQVEYVEVPGADHFDVIDPDHPSWQAVVRRLPDLLKTAGG</sequence>
<organism evidence="3 4">
    <name type="scientific">Streptomyces cupreus</name>
    <dbReference type="NCBI Taxonomy" id="2759956"/>
    <lineage>
        <taxon>Bacteria</taxon>
        <taxon>Bacillati</taxon>
        <taxon>Actinomycetota</taxon>
        <taxon>Actinomycetes</taxon>
        <taxon>Kitasatosporales</taxon>
        <taxon>Streptomycetaceae</taxon>
        <taxon>Streptomyces</taxon>
    </lineage>
</organism>
<dbReference type="GO" id="GO:0016787">
    <property type="term" value="F:hydrolase activity"/>
    <property type="evidence" value="ECO:0007669"/>
    <property type="project" value="UniProtKB-KW"/>
</dbReference>
<feature type="domain" description="AB hydrolase-1" evidence="2">
    <location>
        <begin position="10"/>
        <end position="244"/>
    </location>
</feature>
<protein>
    <submittedName>
        <fullName evidence="3">Alpha/beta fold hydrolase</fullName>
    </submittedName>
</protein>
<evidence type="ECO:0000313" key="4">
    <source>
        <dbReference type="Proteomes" id="UP000584670"/>
    </source>
</evidence>
<dbReference type="SUPFAM" id="SSF53474">
    <property type="entry name" value="alpha/beta-Hydrolases"/>
    <property type="match status" value="1"/>
</dbReference>
<name>A0A7X1M8H1_9ACTN</name>
<dbReference type="Pfam" id="PF12697">
    <property type="entry name" value="Abhydrolase_6"/>
    <property type="match status" value="1"/>
</dbReference>
<keyword evidence="4" id="KW-1185">Reference proteome</keyword>
<dbReference type="Proteomes" id="UP000584670">
    <property type="component" value="Unassembled WGS sequence"/>
</dbReference>
<accession>A0A7X1M8H1</accession>
<comment type="caution">
    <text evidence="3">The sequence shown here is derived from an EMBL/GenBank/DDBJ whole genome shotgun (WGS) entry which is preliminary data.</text>
</comment>
<keyword evidence="1 3" id="KW-0378">Hydrolase</keyword>
<dbReference type="AlphaFoldDB" id="A0A7X1M8H1"/>
<dbReference type="InterPro" id="IPR029058">
    <property type="entry name" value="AB_hydrolase_fold"/>
</dbReference>
<dbReference type="PANTHER" id="PTHR48081">
    <property type="entry name" value="AB HYDROLASE SUPERFAMILY PROTEIN C4A8.06C"/>
    <property type="match status" value="1"/>
</dbReference>
<dbReference type="EMBL" id="JACMSF010000006">
    <property type="protein sequence ID" value="MBC2901583.1"/>
    <property type="molecule type" value="Genomic_DNA"/>
</dbReference>
<evidence type="ECO:0000259" key="2">
    <source>
        <dbReference type="Pfam" id="PF12697"/>
    </source>
</evidence>
<dbReference type="Gene3D" id="3.40.50.1820">
    <property type="entry name" value="alpha/beta hydrolase"/>
    <property type="match status" value="1"/>
</dbReference>
<dbReference type="InterPro" id="IPR000073">
    <property type="entry name" value="AB_hydrolase_1"/>
</dbReference>